<dbReference type="InterPro" id="IPR000640">
    <property type="entry name" value="EFG_V-like"/>
</dbReference>
<dbReference type="Pfam" id="PF00679">
    <property type="entry name" value="EFG_C"/>
    <property type="match status" value="1"/>
</dbReference>
<keyword evidence="3" id="KW-0342">GTP-binding</keyword>
<evidence type="ECO:0000256" key="1">
    <source>
        <dbReference type="ARBA" id="ARBA00005870"/>
    </source>
</evidence>
<dbReference type="InterPro" id="IPR000795">
    <property type="entry name" value="T_Tr_GTP-bd_dom"/>
</dbReference>
<dbReference type="Pfam" id="PF14492">
    <property type="entry name" value="EFG_III"/>
    <property type="match status" value="1"/>
</dbReference>
<dbReference type="Gene3D" id="3.30.70.870">
    <property type="entry name" value="Elongation Factor G (Translational Gtpase), domain 3"/>
    <property type="match status" value="1"/>
</dbReference>
<dbReference type="GO" id="GO:0003746">
    <property type="term" value="F:translation elongation factor activity"/>
    <property type="evidence" value="ECO:0007669"/>
    <property type="project" value="UniProtKB-UniRule"/>
</dbReference>
<dbReference type="InterPro" id="IPR020568">
    <property type="entry name" value="Ribosomal_Su5_D2-typ_SF"/>
</dbReference>
<dbReference type="InterPro" id="IPR053905">
    <property type="entry name" value="EF-G-like_DII"/>
</dbReference>
<evidence type="ECO:0000256" key="3">
    <source>
        <dbReference type="ARBA" id="ARBA00023134"/>
    </source>
</evidence>
<dbReference type="PANTHER" id="PTHR43261">
    <property type="entry name" value="TRANSLATION ELONGATION FACTOR G-RELATED"/>
    <property type="match status" value="1"/>
</dbReference>
<keyword evidence="2" id="KW-0547">Nucleotide-binding</keyword>
<organism evidence="6">
    <name type="scientific">candidate division WOR-3 bacterium</name>
    <dbReference type="NCBI Taxonomy" id="2052148"/>
    <lineage>
        <taxon>Bacteria</taxon>
        <taxon>Bacteria division WOR-3</taxon>
    </lineage>
</organism>
<reference evidence="6" key="1">
    <citation type="journal article" date="2020" name="mSystems">
        <title>Genome- and Community-Level Interaction Insights into Carbon Utilization and Element Cycling Functions of Hydrothermarchaeota in Hydrothermal Sediment.</title>
        <authorList>
            <person name="Zhou Z."/>
            <person name="Liu Y."/>
            <person name="Xu W."/>
            <person name="Pan J."/>
            <person name="Luo Z.H."/>
            <person name="Li M."/>
        </authorList>
    </citation>
    <scope>NUCLEOTIDE SEQUENCE [LARGE SCALE GENOMIC DNA]</scope>
    <source>
        <strain evidence="6">SpSt-914</strain>
    </source>
</reference>
<dbReference type="InterPro" id="IPR009000">
    <property type="entry name" value="Transl_B-barrel_sf"/>
</dbReference>
<dbReference type="GO" id="GO:0005525">
    <property type="term" value="F:GTP binding"/>
    <property type="evidence" value="ECO:0007669"/>
    <property type="project" value="UniProtKB-UniRule"/>
</dbReference>
<dbReference type="InterPro" id="IPR027417">
    <property type="entry name" value="P-loop_NTPase"/>
</dbReference>
<name>A0A7V3PU28_UNCW3</name>
<dbReference type="InterPro" id="IPR014721">
    <property type="entry name" value="Ribsml_uS5_D2-typ_fold_subgr"/>
</dbReference>
<evidence type="ECO:0000313" key="6">
    <source>
        <dbReference type="EMBL" id="HGD13435.1"/>
    </source>
</evidence>
<dbReference type="CDD" id="cd04170">
    <property type="entry name" value="EF-G_bact"/>
    <property type="match status" value="1"/>
</dbReference>
<dbReference type="InterPro" id="IPR035647">
    <property type="entry name" value="EFG_III/V"/>
</dbReference>
<dbReference type="Gene3D" id="3.30.70.240">
    <property type="match status" value="1"/>
</dbReference>
<dbReference type="FunFam" id="3.30.70.240:FF:000001">
    <property type="entry name" value="Elongation factor G"/>
    <property type="match status" value="1"/>
</dbReference>
<dbReference type="Gene3D" id="3.30.230.10">
    <property type="match status" value="1"/>
</dbReference>
<dbReference type="InterPro" id="IPR035649">
    <property type="entry name" value="EFG_V"/>
</dbReference>
<dbReference type="Pfam" id="PF00009">
    <property type="entry name" value="GTP_EFTU"/>
    <property type="match status" value="1"/>
</dbReference>
<dbReference type="PROSITE" id="PS51722">
    <property type="entry name" value="G_TR_2"/>
    <property type="match status" value="1"/>
</dbReference>
<dbReference type="GO" id="GO:0003924">
    <property type="term" value="F:GTPase activity"/>
    <property type="evidence" value="ECO:0007669"/>
    <property type="project" value="InterPro"/>
</dbReference>
<dbReference type="InterPro" id="IPR047872">
    <property type="entry name" value="EFG_IV"/>
</dbReference>
<evidence type="ECO:0000256" key="4">
    <source>
        <dbReference type="NCBIfam" id="TIGR00484"/>
    </source>
</evidence>
<protein>
    <recommendedName>
        <fullName evidence="4">Elongation factor G</fullName>
    </recommendedName>
</protein>
<dbReference type="NCBIfam" id="TIGR00231">
    <property type="entry name" value="small_GTP"/>
    <property type="match status" value="1"/>
</dbReference>
<dbReference type="FunFam" id="3.30.230.10:FF:000003">
    <property type="entry name" value="Elongation factor G"/>
    <property type="match status" value="1"/>
</dbReference>
<dbReference type="NCBIfam" id="NF009891">
    <property type="entry name" value="PRK13351.1-1"/>
    <property type="match status" value="1"/>
</dbReference>
<feature type="domain" description="Tr-type G" evidence="5">
    <location>
        <begin position="7"/>
        <end position="278"/>
    </location>
</feature>
<evidence type="ECO:0000259" key="5">
    <source>
        <dbReference type="PROSITE" id="PS51722"/>
    </source>
</evidence>
<dbReference type="SMART" id="SM00838">
    <property type="entry name" value="EFG_C"/>
    <property type="match status" value="1"/>
</dbReference>
<dbReference type="InterPro" id="IPR041095">
    <property type="entry name" value="EFG_II"/>
</dbReference>
<dbReference type="SUPFAM" id="SSF50447">
    <property type="entry name" value="Translation proteins"/>
    <property type="match status" value="1"/>
</dbReference>
<dbReference type="CDD" id="cd03713">
    <property type="entry name" value="EFG_mtEFG_C"/>
    <property type="match status" value="1"/>
</dbReference>
<dbReference type="AlphaFoldDB" id="A0A7V3PU28"/>
<dbReference type="Pfam" id="PF22042">
    <property type="entry name" value="EF-G_D2"/>
    <property type="match status" value="1"/>
</dbReference>
<evidence type="ECO:0000256" key="2">
    <source>
        <dbReference type="ARBA" id="ARBA00022741"/>
    </source>
</evidence>
<dbReference type="SUPFAM" id="SSF52540">
    <property type="entry name" value="P-loop containing nucleoside triphosphate hydrolases"/>
    <property type="match status" value="1"/>
</dbReference>
<proteinExistence type="inferred from homology"/>
<comment type="similarity">
    <text evidence="1">Belongs to the TRAFAC class translation factor GTPase superfamily. Classic translation factor GTPase family. EF-G/EF-2 subfamily.</text>
</comment>
<dbReference type="CDD" id="cd01434">
    <property type="entry name" value="EFG_mtEFG1_IV"/>
    <property type="match status" value="1"/>
</dbReference>
<dbReference type="NCBIfam" id="NF009381">
    <property type="entry name" value="PRK12740.1-5"/>
    <property type="match status" value="1"/>
</dbReference>
<dbReference type="SMART" id="SM00889">
    <property type="entry name" value="EFG_IV"/>
    <property type="match status" value="1"/>
</dbReference>
<dbReference type="PRINTS" id="PR00315">
    <property type="entry name" value="ELONGATNFCT"/>
</dbReference>
<dbReference type="InterPro" id="IPR004540">
    <property type="entry name" value="Transl_elong_EFG/EF2"/>
</dbReference>
<keyword evidence="6" id="KW-0648">Protein biosynthesis</keyword>
<dbReference type="Gene3D" id="3.40.50.300">
    <property type="entry name" value="P-loop containing nucleotide triphosphate hydrolases"/>
    <property type="match status" value="1"/>
</dbReference>
<dbReference type="CDD" id="cd04088">
    <property type="entry name" value="EFG_mtEFG_II"/>
    <property type="match status" value="1"/>
</dbReference>
<dbReference type="CDD" id="cd16262">
    <property type="entry name" value="EFG_III"/>
    <property type="match status" value="1"/>
</dbReference>
<accession>A0A7V3PU28</accession>
<dbReference type="NCBIfam" id="NF009379">
    <property type="entry name" value="PRK12740.1-3"/>
    <property type="match status" value="1"/>
</dbReference>
<dbReference type="EMBL" id="DTMZ01000113">
    <property type="protein sequence ID" value="HGD13435.1"/>
    <property type="molecule type" value="Genomic_DNA"/>
</dbReference>
<dbReference type="NCBIfam" id="TIGR00484">
    <property type="entry name" value="EF-G"/>
    <property type="match status" value="1"/>
</dbReference>
<sequence>MKDYKVNEIRNLGFFGHGGSGKTSICEALLFAMKQNNRLGSVDAGTSLLDYDEDEVARKISINLALGFGEYRNTLVNLVDAPGYADFFGNVISAVRAIDSAIVVIDASSGVEVGTEMAWRRLDDANLPRAIFINKLTKENTSFDVIADEIRKVFGTRVTPVYLPIGREAGLSGAVDLLNDRAYVYDNGARKEVAIPEDLKGQITHWKEKLIEAAAEVDERLMEKFLEGEEITPDEMRAAVRKGIKAGAVYPLLGGDALTQVGVDLILDLAVEVLPSPAEMPAIKGVAPSSGSEILVSPDPDGPVCALVFKTISEAHVGDMHYVRVFRGRLEPGMLVINGTTQREEKINQIYIVKGKERTEVGKLTTGMLGALVKLKETHTGDTLADKKEPVRLTPIEFPKPSISVAIVPQSKGDEERVSNGLARLHEEDPTFSYEYNAELGQQLINGMGELHLDVIVGRLKRRFDVNVDLVKPRIPYRETITRKAEAQGKHKKQTGGRGQYGDVWLRIEPLPRGTGFQFVDEIYGGAIPGKYIPSVEKGVIEAMEKGVLAGYRMMDIKATVYDGSYHEVDSSDIAFKIAAGLAFKNACEKAGVVLLEPIMNVEITVPDRFTGDVMGDLNARRGRIMGMEAQGGLQVIKAQVPLAEMYKYSNSLRSMTQGRGYFTMEFDHYEEVPREIAQKIIDEAKRAKEEARE</sequence>
<dbReference type="InterPro" id="IPR005225">
    <property type="entry name" value="Small_GTP-bd"/>
</dbReference>
<dbReference type="InterPro" id="IPR009022">
    <property type="entry name" value="EFG_III"/>
</dbReference>
<dbReference type="GO" id="GO:0032790">
    <property type="term" value="P:ribosome disassembly"/>
    <property type="evidence" value="ECO:0007669"/>
    <property type="project" value="TreeGrafter"/>
</dbReference>
<dbReference type="SUPFAM" id="SSF54980">
    <property type="entry name" value="EF-G C-terminal domain-like"/>
    <property type="match status" value="2"/>
</dbReference>
<dbReference type="Gene3D" id="2.40.30.10">
    <property type="entry name" value="Translation factors"/>
    <property type="match status" value="1"/>
</dbReference>
<keyword evidence="6" id="KW-0251">Elongation factor</keyword>
<gene>
    <name evidence="6" type="primary">fusA</name>
    <name evidence="6" type="ORF">ENX16_05085</name>
</gene>
<comment type="caution">
    <text evidence="6">The sequence shown here is derived from an EMBL/GenBank/DDBJ whole genome shotgun (WGS) entry which is preliminary data.</text>
</comment>
<dbReference type="PANTHER" id="PTHR43261:SF6">
    <property type="entry name" value="ELONGATION FACTOR G-LIKE PROTEIN"/>
    <property type="match status" value="1"/>
</dbReference>
<dbReference type="InterPro" id="IPR005517">
    <property type="entry name" value="Transl_elong_EFG/EF2_IV"/>
</dbReference>
<dbReference type="SUPFAM" id="SSF54211">
    <property type="entry name" value="Ribosomal protein S5 domain 2-like"/>
    <property type="match status" value="1"/>
</dbReference>
<dbReference type="Pfam" id="PF03764">
    <property type="entry name" value="EFG_IV"/>
    <property type="match status" value="1"/>
</dbReference>